<dbReference type="PROSITE" id="PS51192">
    <property type="entry name" value="HELICASE_ATP_BIND_1"/>
    <property type="match status" value="1"/>
</dbReference>
<evidence type="ECO:0000259" key="6">
    <source>
        <dbReference type="PROSITE" id="PS51192"/>
    </source>
</evidence>
<dbReference type="CDD" id="cd18787">
    <property type="entry name" value="SF2_C_DEAD"/>
    <property type="match status" value="1"/>
</dbReference>
<dbReference type="AlphaFoldDB" id="A0A9P9YEH6"/>
<dbReference type="Pfam" id="PF00271">
    <property type="entry name" value="Helicase_C"/>
    <property type="match status" value="1"/>
</dbReference>
<sequence>MKTGEKMEEETETAFERHQAIIPQVKEAYDEVIQQIFADLSPSDLDVCAAILEEKEDTCLDTEQMINSTRRLMTKIVLDVNQCFFAGNDVKTKLTTLEMLKEQFAAHEGKDWNFNGVSPEELTRPLRMHSLALSIRFMERQLKSQEKELERMLNLSVVLRVQSTSIRRTASFATAAAVKTKPKPTKDQPKKQKEQLLISCRRSQFNLTQHEQEDAKFGSLTLASKGWLHNKSKGDYFILNASVRGEQLHHEMQPVDGFLDSSGLQIHPQLLENLRDELGIKLLTGVQKQGMPIVHGKEHCLIAAETGCGKTVTYLLPILNKLLQRAGADRKLNSPRTLILTPGRELATQIAGVAEKLSQGTNLKVQSLLGGNTKQLMMSPQFEEVDVLVATLGALSKLVTTGIYRMEHVRHLVLDEADTLLDDTFTDKLTYFLRRFPFHLVQKEETGTQLVLASATMPTNTREILHKVIDVDTIREVVSPHLHHLMPHVTQKFLRMSKADRPAHLLTLVKQDLSKRRPLIVFSNKSTTSDYVSIFLNNSGVNCLNLNGDMLMKIRLGRFEQFQNGHCDVLSTTDVGSRGLDTTRARHVLNFDFPLHVSDYIHRCGRIGRVGNNLDNALVTNFISSRREIDVVQRIEHAARTGGLLPNVNANIRNIINKRIMAEMKAAGVPVPVLGPANGHQAHEEAF</sequence>
<keyword evidence="5" id="KW-0175">Coiled coil</keyword>
<evidence type="ECO:0000259" key="7">
    <source>
        <dbReference type="PROSITE" id="PS51194"/>
    </source>
</evidence>
<comment type="caution">
    <text evidence="8">The sequence shown here is derived from an EMBL/GenBank/DDBJ whole genome shotgun (WGS) entry which is preliminary data.</text>
</comment>
<dbReference type="InterPro" id="IPR011545">
    <property type="entry name" value="DEAD/DEAH_box_helicase_dom"/>
</dbReference>
<dbReference type="SMART" id="SM00490">
    <property type="entry name" value="HELICc"/>
    <property type="match status" value="1"/>
</dbReference>
<dbReference type="Proteomes" id="UP001059596">
    <property type="component" value="Unassembled WGS sequence"/>
</dbReference>
<dbReference type="InterPro" id="IPR001650">
    <property type="entry name" value="Helicase_C-like"/>
</dbReference>
<name>A0A9P9YEH6_9MUSC</name>
<reference evidence="8" key="1">
    <citation type="journal article" date="2023" name="Genome Biol. Evol.">
        <title>Long-read-based Genome Assembly of Drosophila gunungcola Reveals Fewer Chemosensory Genes in Flower-breeding Species.</title>
        <authorList>
            <person name="Negi A."/>
            <person name="Liao B.Y."/>
            <person name="Yeh S.D."/>
        </authorList>
    </citation>
    <scope>NUCLEOTIDE SEQUENCE</scope>
    <source>
        <strain evidence="8">Sukarami</strain>
    </source>
</reference>
<keyword evidence="3" id="KW-0347">Helicase</keyword>
<evidence type="ECO:0000256" key="5">
    <source>
        <dbReference type="SAM" id="Coils"/>
    </source>
</evidence>
<dbReference type="GO" id="GO:0005524">
    <property type="term" value="F:ATP binding"/>
    <property type="evidence" value="ECO:0007669"/>
    <property type="project" value="UniProtKB-KW"/>
</dbReference>
<accession>A0A9P9YEH6</accession>
<dbReference type="InterPro" id="IPR027417">
    <property type="entry name" value="P-loop_NTPase"/>
</dbReference>
<dbReference type="GO" id="GO:0016787">
    <property type="term" value="F:hydrolase activity"/>
    <property type="evidence" value="ECO:0007669"/>
    <property type="project" value="UniProtKB-KW"/>
</dbReference>
<keyword evidence="1" id="KW-0547">Nucleotide-binding</keyword>
<feature type="domain" description="Helicase C-terminal" evidence="7">
    <location>
        <begin position="508"/>
        <end position="656"/>
    </location>
</feature>
<dbReference type="EMBL" id="JAMKOV010000038">
    <property type="protein sequence ID" value="KAI8035386.1"/>
    <property type="molecule type" value="Genomic_DNA"/>
</dbReference>
<evidence type="ECO:0008006" key="10">
    <source>
        <dbReference type="Google" id="ProtNLM"/>
    </source>
</evidence>
<gene>
    <name evidence="8" type="ORF">M5D96_011829</name>
</gene>
<dbReference type="Pfam" id="PF00270">
    <property type="entry name" value="DEAD"/>
    <property type="match status" value="1"/>
</dbReference>
<dbReference type="GO" id="GO:0003676">
    <property type="term" value="F:nucleic acid binding"/>
    <property type="evidence" value="ECO:0007669"/>
    <property type="project" value="InterPro"/>
</dbReference>
<dbReference type="PROSITE" id="PS51194">
    <property type="entry name" value="HELICASE_CTER"/>
    <property type="match status" value="1"/>
</dbReference>
<keyword evidence="4" id="KW-0067">ATP-binding</keyword>
<dbReference type="GO" id="GO:0004386">
    <property type="term" value="F:helicase activity"/>
    <property type="evidence" value="ECO:0007669"/>
    <property type="project" value="UniProtKB-KW"/>
</dbReference>
<evidence type="ECO:0000313" key="8">
    <source>
        <dbReference type="EMBL" id="KAI8035386.1"/>
    </source>
</evidence>
<feature type="coiled-coil region" evidence="5">
    <location>
        <begin position="128"/>
        <end position="155"/>
    </location>
</feature>
<evidence type="ECO:0000313" key="9">
    <source>
        <dbReference type="Proteomes" id="UP001059596"/>
    </source>
</evidence>
<keyword evidence="2" id="KW-0378">Hydrolase</keyword>
<proteinExistence type="predicted"/>
<dbReference type="SMART" id="SM00487">
    <property type="entry name" value="DEXDc"/>
    <property type="match status" value="1"/>
</dbReference>
<dbReference type="Gene3D" id="3.40.50.300">
    <property type="entry name" value="P-loop containing nucleotide triphosphate hydrolases"/>
    <property type="match status" value="2"/>
</dbReference>
<organism evidence="8 9">
    <name type="scientific">Drosophila gunungcola</name>
    <name type="common">fruit fly</name>
    <dbReference type="NCBI Taxonomy" id="103775"/>
    <lineage>
        <taxon>Eukaryota</taxon>
        <taxon>Metazoa</taxon>
        <taxon>Ecdysozoa</taxon>
        <taxon>Arthropoda</taxon>
        <taxon>Hexapoda</taxon>
        <taxon>Insecta</taxon>
        <taxon>Pterygota</taxon>
        <taxon>Neoptera</taxon>
        <taxon>Endopterygota</taxon>
        <taxon>Diptera</taxon>
        <taxon>Brachycera</taxon>
        <taxon>Muscomorpha</taxon>
        <taxon>Ephydroidea</taxon>
        <taxon>Drosophilidae</taxon>
        <taxon>Drosophila</taxon>
        <taxon>Sophophora</taxon>
    </lineage>
</organism>
<dbReference type="PANTHER" id="PTHR47960">
    <property type="entry name" value="DEAD-BOX ATP-DEPENDENT RNA HELICASE 50"/>
    <property type="match status" value="1"/>
</dbReference>
<evidence type="ECO:0000256" key="4">
    <source>
        <dbReference type="ARBA" id="ARBA00022840"/>
    </source>
</evidence>
<evidence type="ECO:0000256" key="1">
    <source>
        <dbReference type="ARBA" id="ARBA00022741"/>
    </source>
</evidence>
<evidence type="ECO:0000256" key="2">
    <source>
        <dbReference type="ARBA" id="ARBA00022801"/>
    </source>
</evidence>
<evidence type="ECO:0000256" key="3">
    <source>
        <dbReference type="ARBA" id="ARBA00022806"/>
    </source>
</evidence>
<dbReference type="InterPro" id="IPR014001">
    <property type="entry name" value="Helicase_ATP-bd"/>
</dbReference>
<dbReference type="SUPFAM" id="SSF52540">
    <property type="entry name" value="P-loop containing nucleoside triphosphate hydrolases"/>
    <property type="match status" value="1"/>
</dbReference>
<dbReference type="CDD" id="cd17948">
    <property type="entry name" value="DEADc_DDX28"/>
    <property type="match status" value="1"/>
</dbReference>
<protein>
    <recommendedName>
        <fullName evidence="10">RNA helicase</fullName>
    </recommendedName>
</protein>
<feature type="domain" description="Helicase ATP-binding" evidence="6">
    <location>
        <begin position="291"/>
        <end position="475"/>
    </location>
</feature>
<keyword evidence="9" id="KW-1185">Reference proteome</keyword>